<dbReference type="EMBL" id="JAFCNB010000003">
    <property type="protein sequence ID" value="MBP2703539.1"/>
    <property type="molecule type" value="Genomic_DNA"/>
</dbReference>
<reference evidence="1" key="1">
    <citation type="submission" date="2021-02" db="EMBL/GenBank/DDBJ databases">
        <title>Draft genome sequence of Microbispora sp. RL4-1S isolated from rice leaves in Thailand.</title>
        <authorList>
            <person name="Muangham S."/>
            <person name="Duangmal K."/>
        </authorList>
    </citation>
    <scope>NUCLEOTIDE SEQUENCE</scope>
    <source>
        <strain evidence="1">RL4-1S</strain>
    </source>
</reference>
<protein>
    <submittedName>
        <fullName evidence="1">Uncharacterized protein</fullName>
    </submittedName>
</protein>
<evidence type="ECO:0000313" key="2">
    <source>
        <dbReference type="Proteomes" id="UP000674234"/>
    </source>
</evidence>
<dbReference type="RefSeq" id="WP_210154850.1">
    <property type="nucleotide sequence ID" value="NZ_JAFCNB010000003.1"/>
</dbReference>
<keyword evidence="2" id="KW-1185">Reference proteome</keyword>
<dbReference type="Proteomes" id="UP000674234">
    <property type="component" value="Unassembled WGS sequence"/>
</dbReference>
<proteinExistence type="predicted"/>
<name>A0A940WMV7_9ACTN</name>
<gene>
    <name evidence="1" type="ORF">JOL79_06965</name>
</gene>
<accession>A0A940WMV7</accession>
<dbReference type="AlphaFoldDB" id="A0A940WMV7"/>
<sequence>MVKRRQRALTDAELIRDLDDRLRRLENRQFVQIGVPPNAYVLQVDDAGQLVATSSGGTATVVALP</sequence>
<comment type="caution">
    <text evidence="1">The sequence shown here is derived from an EMBL/GenBank/DDBJ whole genome shotgun (WGS) entry which is preliminary data.</text>
</comment>
<evidence type="ECO:0000313" key="1">
    <source>
        <dbReference type="EMBL" id="MBP2703539.1"/>
    </source>
</evidence>
<organism evidence="1 2">
    <name type="scientific">Microbispora oryzae</name>
    <dbReference type="NCBI Taxonomy" id="2806554"/>
    <lineage>
        <taxon>Bacteria</taxon>
        <taxon>Bacillati</taxon>
        <taxon>Actinomycetota</taxon>
        <taxon>Actinomycetes</taxon>
        <taxon>Streptosporangiales</taxon>
        <taxon>Streptosporangiaceae</taxon>
        <taxon>Microbispora</taxon>
    </lineage>
</organism>